<evidence type="ECO:0000256" key="14">
    <source>
        <dbReference type="ARBA" id="ARBA00038053"/>
    </source>
</evidence>
<keyword evidence="10 16" id="KW-1133">Transmembrane helix</keyword>
<evidence type="ECO:0000256" key="15">
    <source>
        <dbReference type="ARBA" id="ARBA00049902"/>
    </source>
</evidence>
<comment type="subcellular location">
    <subcellularLocation>
        <location evidence="16">Cell inner membrane</location>
        <topology evidence="16">Multi-pass membrane protein</topology>
    </subcellularLocation>
    <subcellularLocation>
        <location evidence="1">Cell membrane</location>
        <topology evidence="1">Multi-pass membrane protein</topology>
    </subcellularLocation>
    <text evidence="16">Localizes to the division septum.</text>
</comment>
<feature type="transmembrane region" description="Helical" evidence="16">
    <location>
        <begin position="20"/>
        <end position="39"/>
    </location>
</feature>
<evidence type="ECO:0000256" key="12">
    <source>
        <dbReference type="ARBA" id="ARBA00023306"/>
    </source>
</evidence>
<accession>A0AA41ZFT1</accession>
<dbReference type="RefSeq" id="WP_250937614.1">
    <property type="nucleotide sequence ID" value="NZ_JAMLJK010000001.1"/>
</dbReference>
<dbReference type="InterPro" id="IPR013437">
    <property type="entry name" value="FtsW"/>
</dbReference>
<feature type="transmembrane region" description="Helical" evidence="16">
    <location>
        <begin position="148"/>
        <end position="165"/>
    </location>
</feature>
<feature type="transmembrane region" description="Helical" evidence="16">
    <location>
        <begin position="85"/>
        <end position="105"/>
    </location>
</feature>
<feature type="transmembrane region" description="Helical" evidence="16">
    <location>
        <begin position="195"/>
        <end position="212"/>
    </location>
</feature>
<feature type="transmembrane region" description="Helical" evidence="16">
    <location>
        <begin position="171"/>
        <end position="188"/>
    </location>
</feature>
<evidence type="ECO:0000256" key="5">
    <source>
        <dbReference type="ARBA" id="ARBA00022676"/>
    </source>
</evidence>
<keyword evidence="18" id="KW-1185">Reference proteome</keyword>
<evidence type="ECO:0000256" key="7">
    <source>
        <dbReference type="ARBA" id="ARBA00022692"/>
    </source>
</evidence>
<dbReference type="EC" id="2.4.99.28" evidence="16"/>
<keyword evidence="4 16" id="KW-0132">Cell division</keyword>
<evidence type="ECO:0000256" key="10">
    <source>
        <dbReference type="ARBA" id="ARBA00022989"/>
    </source>
</evidence>
<keyword evidence="5 16" id="KW-0328">Glycosyltransferase</keyword>
<evidence type="ECO:0000256" key="16">
    <source>
        <dbReference type="HAMAP-Rule" id="MF_00913"/>
    </source>
</evidence>
<evidence type="ECO:0000256" key="6">
    <source>
        <dbReference type="ARBA" id="ARBA00022679"/>
    </source>
</evidence>
<comment type="similarity">
    <text evidence="14 16">Belongs to the SEDS family. FtsW subfamily.</text>
</comment>
<reference evidence="17" key="1">
    <citation type="submission" date="2022-11" db="EMBL/GenBank/DDBJ databases">
        <title>Larsenimonas rhizosphaerae sp. nov., isolated from a tidal mudflat.</title>
        <authorList>
            <person name="Lee S.D."/>
            <person name="Kim I.S."/>
        </authorList>
    </citation>
    <scope>NUCLEOTIDE SEQUENCE</scope>
    <source>
        <strain evidence="17">GH2-1</strain>
    </source>
</reference>
<evidence type="ECO:0000256" key="8">
    <source>
        <dbReference type="ARBA" id="ARBA00022960"/>
    </source>
</evidence>
<keyword evidence="7 16" id="KW-0812">Transmembrane</keyword>
<dbReference type="Proteomes" id="UP001165678">
    <property type="component" value="Unassembled WGS sequence"/>
</dbReference>
<dbReference type="PANTHER" id="PTHR30474">
    <property type="entry name" value="CELL CYCLE PROTEIN"/>
    <property type="match status" value="1"/>
</dbReference>
<keyword evidence="11 16" id="KW-0472">Membrane</keyword>
<sequence>MKWSEWQRRWSTEHHVIDGWLLLSAISLMTIGWIMVTSASTEVATSLTGNAYYYSIRHGIFVLMAAVCGFVVMRVPMVWWRRNGPTLLLIAAILLAAVLVVGREVNGSRRWISLGPINLQTSEVAKLFMVVYLSGYIERHLVRVRTTWWGFLAPLFLTFGLGALLILEPDYGATVVLLSTAMGVLLLAGASLWRFMLLSGGVVVLGAFMAVAEPYRMQRITSFLDPWANQYGTGYQLTQALIAFGRGGWEGLGLGNSVQKLFYLPEAHTDFVFSVLAEELGMAGAVGVVILFGILISRAFVVGRTAETSGRLFSAYVCYGIGLVFAAQSFVNIAVNIGFLPTKGLTLPLLSYGGSSLIVSGAMVGLLLRVDGETRARRRIAADVSKRNRREVKKAEQGGQA</sequence>
<dbReference type="NCBIfam" id="TIGR02614">
    <property type="entry name" value="ftsW"/>
    <property type="match status" value="1"/>
</dbReference>
<evidence type="ECO:0000313" key="18">
    <source>
        <dbReference type="Proteomes" id="UP001165678"/>
    </source>
</evidence>
<keyword evidence="9 16" id="KW-0573">Peptidoglycan synthesis</keyword>
<dbReference type="EMBL" id="JAPIVE010000001">
    <property type="protein sequence ID" value="MCX2523750.1"/>
    <property type="molecule type" value="Genomic_DNA"/>
</dbReference>
<dbReference type="GO" id="GO:0043093">
    <property type="term" value="P:FtsZ-dependent cytokinesis"/>
    <property type="evidence" value="ECO:0007669"/>
    <property type="project" value="UniProtKB-UniRule"/>
</dbReference>
<dbReference type="AlphaFoldDB" id="A0AA41ZFT1"/>
<dbReference type="GO" id="GO:0071555">
    <property type="term" value="P:cell wall organization"/>
    <property type="evidence" value="ECO:0007669"/>
    <property type="project" value="UniProtKB-KW"/>
</dbReference>
<keyword evidence="3 16" id="KW-1003">Cell membrane</keyword>
<comment type="function">
    <text evidence="16">Peptidoglycan polymerase that is essential for cell division.</text>
</comment>
<keyword evidence="16" id="KW-0997">Cell inner membrane</keyword>
<comment type="catalytic activity">
    <reaction evidence="15 16">
        <text>[GlcNAc-(1-&gt;4)-Mur2Ac(oyl-L-Ala-gamma-D-Glu-L-Lys-D-Ala-D-Ala)](n)-di-trans,octa-cis-undecaprenyl diphosphate + beta-D-GlcNAc-(1-&gt;4)-Mur2Ac(oyl-L-Ala-gamma-D-Glu-L-Lys-D-Ala-D-Ala)-di-trans,octa-cis-undecaprenyl diphosphate = [GlcNAc-(1-&gt;4)-Mur2Ac(oyl-L-Ala-gamma-D-Glu-L-Lys-D-Ala-D-Ala)](n+1)-di-trans,octa-cis-undecaprenyl diphosphate + di-trans,octa-cis-undecaprenyl diphosphate + H(+)</text>
        <dbReference type="Rhea" id="RHEA:23708"/>
        <dbReference type="Rhea" id="RHEA-COMP:9602"/>
        <dbReference type="Rhea" id="RHEA-COMP:9603"/>
        <dbReference type="ChEBI" id="CHEBI:15378"/>
        <dbReference type="ChEBI" id="CHEBI:58405"/>
        <dbReference type="ChEBI" id="CHEBI:60033"/>
        <dbReference type="ChEBI" id="CHEBI:78435"/>
        <dbReference type="EC" id="2.4.99.28"/>
    </reaction>
</comment>
<keyword evidence="13 16" id="KW-0961">Cell wall biogenesis/degradation</keyword>
<organism evidence="17 18">
    <name type="scientific">Larsenimonas rhizosphaerae</name>
    <dbReference type="NCBI Taxonomy" id="2944682"/>
    <lineage>
        <taxon>Bacteria</taxon>
        <taxon>Pseudomonadati</taxon>
        <taxon>Pseudomonadota</taxon>
        <taxon>Gammaproteobacteria</taxon>
        <taxon>Oceanospirillales</taxon>
        <taxon>Halomonadaceae</taxon>
        <taxon>Larsenimonas</taxon>
    </lineage>
</organism>
<keyword evidence="6 16" id="KW-0808">Transferase</keyword>
<keyword evidence="12 16" id="KW-0131">Cell cycle</keyword>
<dbReference type="GO" id="GO:0015648">
    <property type="term" value="F:lipid-linked peptidoglycan transporter activity"/>
    <property type="evidence" value="ECO:0007669"/>
    <property type="project" value="TreeGrafter"/>
</dbReference>
<dbReference type="GO" id="GO:0008360">
    <property type="term" value="P:regulation of cell shape"/>
    <property type="evidence" value="ECO:0007669"/>
    <property type="project" value="UniProtKB-KW"/>
</dbReference>
<keyword evidence="8 16" id="KW-0133">Cell shape</keyword>
<evidence type="ECO:0000256" key="2">
    <source>
        <dbReference type="ARBA" id="ARBA00004752"/>
    </source>
</evidence>
<evidence type="ECO:0000256" key="11">
    <source>
        <dbReference type="ARBA" id="ARBA00023136"/>
    </source>
</evidence>
<proteinExistence type="inferred from homology"/>
<feature type="transmembrane region" description="Helical" evidence="16">
    <location>
        <begin position="349"/>
        <end position="370"/>
    </location>
</feature>
<dbReference type="GO" id="GO:0032153">
    <property type="term" value="C:cell division site"/>
    <property type="evidence" value="ECO:0007669"/>
    <property type="project" value="UniProtKB-UniRule"/>
</dbReference>
<feature type="transmembrane region" description="Helical" evidence="16">
    <location>
        <begin position="313"/>
        <end position="337"/>
    </location>
</feature>
<evidence type="ECO:0000256" key="1">
    <source>
        <dbReference type="ARBA" id="ARBA00004651"/>
    </source>
</evidence>
<comment type="caution">
    <text evidence="17">The sequence shown here is derived from an EMBL/GenBank/DDBJ whole genome shotgun (WGS) entry which is preliminary data.</text>
</comment>
<feature type="transmembrane region" description="Helical" evidence="16">
    <location>
        <begin position="280"/>
        <end position="301"/>
    </location>
</feature>
<comment type="pathway">
    <text evidence="2 16">Cell wall biogenesis; peptidoglycan biosynthesis.</text>
</comment>
<evidence type="ECO:0000256" key="3">
    <source>
        <dbReference type="ARBA" id="ARBA00022475"/>
    </source>
</evidence>
<dbReference type="GO" id="GO:0008955">
    <property type="term" value="F:peptidoglycan glycosyltransferase activity"/>
    <property type="evidence" value="ECO:0007669"/>
    <property type="project" value="UniProtKB-UniRule"/>
</dbReference>
<evidence type="ECO:0000313" key="17">
    <source>
        <dbReference type="EMBL" id="MCX2523750.1"/>
    </source>
</evidence>
<dbReference type="InterPro" id="IPR001182">
    <property type="entry name" value="FtsW/RodA"/>
</dbReference>
<evidence type="ECO:0000256" key="4">
    <source>
        <dbReference type="ARBA" id="ARBA00022618"/>
    </source>
</evidence>
<dbReference type="Pfam" id="PF01098">
    <property type="entry name" value="FTSW_RODA_SPOVE"/>
    <property type="match status" value="1"/>
</dbReference>
<name>A0AA41ZFT1_9GAMM</name>
<evidence type="ECO:0000256" key="9">
    <source>
        <dbReference type="ARBA" id="ARBA00022984"/>
    </source>
</evidence>
<dbReference type="HAMAP" id="MF_00913">
    <property type="entry name" value="PGT_FtsW_proteobact"/>
    <property type="match status" value="1"/>
</dbReference>
<evidence type="ECO:0000256" key="13">
    <source>
        <dbReference type="ARBA" id="ARBA00023316"/>
    </source>
</evidence>
<protein>
    <recommendedName>
        <fullName evidence="16">Probable peptidoglycan glycosyltransferase FtsW</fullName>
        <shortName evidence="16">PGT</shortName>
        <ecNumber evidence="16">2.4.99.28</ecNumber>
    </recommendedName>
    <alternativeName>
        <fullName evidence="16">Cell division protein FtsW</fullName>
    </alternativeName>
    <alternativeName>
        <fullName evidence="16">Cell wall polymerase</fullName>
    </alternativeName>
    <alternativeName>
        <fullName evidence="16">Peptidoglycan polymerase</fullName>
        <shortName evidence="16">PG polymerase</shortName>
    </alternativeName>
</protein>
<dbReference type="GO" id="GO:0005886">
    <property type="term" value="C:plasma membrane"/>
    <property type="evidence" value="ECO:0007669"/>
    <property type="project" value="UniProtKB-SubCell"/>
</dbReference>
<dbReference type="PANTHER" id="PTHR30474:SF2">
    <property type="entry name" value="PEPTIDOGLYCAN GLYCOSYLTRANSFERASE FTSW-RELATED"/>
    <property type="match status" value="1"/>
</dbReference>
<gene>
    <name evidence="16 17" type="primary">ftsW</name>
    <name evidence="17" type="ORF">OQ287_05815</name>
</gene>
<feature type="transmembrane region" description="Helical" evidence="16">
    <location>
        <begin position="51"/>
        <end position="73"/>
    </location>
</feature>
<dbReference type="GO" id="GO:0009252">
    <property type="term" value="P:peptidoglycan biosynthetic process"/>
    <property type="evidence" value="ECO:0007669"/>
    <property type="project" value="UniProtKB-UniRule"/>
</dbReference>